<evidence type="ECO:0000313" key="2">
    <source>
        <dbReference type="EMBL" id="AIX22781.1"/>
    </source>
</evidence>
<evidence type="ECO:0000313" key="1">
    <source>
        <dbReference type="EMBL" id="AIX14407.1"/>
    </source>
</evidence>
<name>A0A0E3ELM5_9CAUD</name>
<evidence type="ECO:0000313" key="5">
    <source>
        <dbReference type="Proteomes" id="UP000185279"/>
    </source>
</evidence>
<evidence type="ECO:0000313" key="3">
    <source>
        <dbReference type="EMBL" id="AIX38013.1"/>
    </source>
</evidence>
<gene>
    <name evidence="1" type="ORF">Syn7803C43_12</name>
    <name evidence="2" type="ORF">Syn7803C98_13</name>
    <name evidence="3" type="ORF">Syn7803US88_12</name>
</gene>
<dbReference type="InterPro" id="IPR012668">
    <property type="entry name" value="CHP02466"/>
</dbReference>
<organism evidence="1 5">
    <name type="scientific">Synechococcus phage ACG-2014c</name>
    <dbReference type="NCBI Taxonomy" id="1079998"/>
    <lineage>
        <taxon>Viruses</taxon>
        <taxon>Duplodnaviria</taxon>
        <taxon>Heunggongvirae</taxon>
        <taxon>Uroviricota</taxon>
        <taxon>Caudoviricetes</taxon>
        <taxon>Pantevenvirales</taxon>
        <taxon>Kyanoviridae</taxon>
        <taxon>Namakavirus</taxon>
        <taxon>Namakavirus smbcm6</taxon>
    </lineage>
</organism>
<reference evidence="4 5" key="1">
    <citation type="submission" date="2013-12" db="EMBL/GenBank/DDBJ databases">
        <title>Ecological redundancy of diverse viral populations within a natural community.</title>
        <authorList>
            <person name="Gregory A.C."/>
            <person name="LaButti K."/>
            <person name="Copeland A."/>
            <person name="Woyke T."/>
            <person name="Sullivan M.B."/>
        </authorList>
    </citation>
    <scope>NUCLEOTIDE SEQUENCE [LARGE SCALE GENOMIC DNA]</scope>
    <source>
        <strain evidence="1">Syn7803C43</strain>
        <strain evidence="2">Syn7803C98</strain>
        <strain evidence="3">Syn7803US88</strain>
    </source>
</reference>
<dbReference type="Pfam" id="PF13759">
    <property type="entry name" value="2OG-FeII_Oxy_5"/>
    <property type="match status" value="1"/>
</dbReference>
<dbReference type="Gene3D" id="2.60.120.620">
    <property type="entry name" value="q2cbj1_9rhob like domain"/>
    <property type="match status" value="1"/>
</dbReference>
<proteinExistence type="predicted"/>
<dbReference type="RefSeq" id="YP_007001740.1">
    <property type="nucleotide sequence ID" value="NC_019444.1"/>
</dbReference>
<dbReference type="OrthoDB" id="12155at10239"/>
<dbReference type="Proteomes" id="UP000185278">
    <property type="component" value="Segment"/>
</dbReference>
<dbReference type="Proteomes" id="UP000185280">
    <property type="component" value="Segment"/>
</dbReference>
<accession>A0A0E3ELM5</accession>
<evidence type="ECO:0008006" key="6">
    <source>
        <dbReference type="Google" id="ProtNLM"/>
    </source>
</evidence>
<sequence>MEFPIFQVSLQHYSIRNWEEKKKPLLDKIPTGDYTDFMAYQRDLAVPPYLDELSDCVEEEIAHFQQSYPCPVVITNAWTETARQYDYHPVHQHGATGFSAILYLKFSPQCHEATKFYSPFNDPATGDLLEYQPFVKEGDLVIFPSYLLHEGPMNKSKEERTIVSFNIMGEDSFNAYNAGAQR</sequence>
<dbReference type="Proteomes" id="UP000185279">
    <property type="component" value="Segment"/>
</dbReference>
<evidence type="ECO:0000313" key="4">
    <source>
        <dbReference type="Proteomes" id="UP000185278"/>
    </source>
</evidence>
<dbReference type="EMBL" id="KJ019064">
    <property type="protein sequence ID" value="AIX22781.1"/>
    <property type="molecule type" value="Genomic_DNA"/>
</dbReference>
<dbReference type="EMBL" id="KJ019027">
    <property type="protein sequence ID" value="AIX14407.1"/>
    <property type="molecule type" value="Genomic_DNA"/>
</dbReference>
<dbReference type="EMBL" id="KJ019128">
    <property type="protein sequence ID" value="AIX38013.1"/>
    <property type="molecule type" value="Genomic_DNA"/>
</dbReference>
<dbReference type="SUPFAM" id="SSF51197">
    <property type="entry name" value="Clavaminate synthase-like"/>
    <property type="match status" value="1"/>
</dbReference>
<protein>
    <recommendedName>
        <fullName evidence="6">Phytanoyl-CoA-dioxygenase</fullName>
    </recommendedName>
</protein>